<gene>
    <name evidence="9" type="primary">radC</name>
    <name evidence="9" type="ORF">D0Z70_18090</name>
</gene>
<dbReference type="InterPro" id="IPR037518">
    <property type="entry name" value="MPN"/>
</dbReference>
<dbReference type="InterPro" id="IPR020891">
    <property type="entry name" value="UPF0758_CS"/>
</dbReference>
<keyword evidence="4" id="KW-0862">Zinc</keyword>
<dbReference type="InterPro" id="IPR001405">
    <property type="entry name" value="UPF0758"/>
</dbReference>
<dbReference type="GO" id="GO:0008237">
    <property type="term" value="F:metallopeptidase activity"/>
    <property type="evidence" value="ECO:0007669"/>
    <property type="project" value="UniProtKB-KW"/>
</dbReference>
<sequence length="222" mass="24742">MGLVCSTGTRDRDMAAPEATEAPGCRRALEELISLTSPARAQEFSERLFARFGSLGDAVSARSAERIELLEDSLEIEQTFLCFRRAMTQMLRGQLMQRPILSSDEHVLDYLRGRMAYEPIEQLRVLFLNANNELIADEVLGVGTVAAVHAWPREILKRCLDLEATAILLVHNHPSGCPRPSRSDRDLTERIAKAAKCLDVVVHDHLVVARNGTTSFRKAGYL</sequence>
<feature type="region of interest" description="Disordered" evidence="7">
    <location>
        <begin position="1"/>
        <end position="21"/>
    </location>
</feature>
<organism evidence="9 10">
    <name type="scientific">Sphingobium terrigena</name>
    <dbReference type="NCBI Taxonomy" id="2304063"/>
    <lineage>
        <taxon>Bacteria</taxon>
        <taxon>Pseudomonadati</taxon>
        <taxon>Pseudomonadota</taxon>
        <taxon>Alphaproteobacteria</taxon>
        <taxon>Sphingomonadales</taxon>
        <taxon>Sphingomonadaceae</taxon>
        <taxon>Sphingobium</taxon>
    </lineage>
</organism>
<dbReference type="CDD" id="cd08071">
    <property type="entry name" value="MPN_DUF2466"/>
    <property type="match status" value="1"/>
</dbReference>
<dbReference type="GO" id="GO:0006508">
    <property type="term" value="P:proteolysis"/>
    <property type="evidence" value="ECO:0007669"/>
    <property type="project" value="UniProtKB-KW"/>
</dbReference>
<dbReference type="Pfam" id="PF04002">
    <property type="entry name" value="RadC"/>
    <property type="match status" value="1"/>
</dbReference>
<comment type="similarity">
    <text evidence="6">Belongs to the UPF0758 family.</text>
</comment>
<evidence type="ECO:0000256" key="2">
    <source>
        <dbReference type="ARBA" id="ARBA00022723"/>
    </source>
</evidence>
<evidence type="ECO:0000256" key="5">
    <source>
        <dbReference type="ARBA" id="ARBA00023049"/>
    </source>
</evidence>
<keyword evidence="3" id="KW-0378">Hydrolase</keyword>
<dbReference type="PROSITE" id="PS50249">
    <property type="entry name" value="MPN"/>
    <property type="match status" value="1"/>
</dbReference>
<reference evidence="9 10" key="1">
    <citation type="submission" date="2018-08" db="EMBL/GenBank/DDBJ databases">
        <title>Sphingobium sp. EO9.</title>
        <authorList>
            <person name="Park Y."/>
            <person name="Kim K.H."/>
            <person name="Jeon C.O."/>
        </authorList>
    </citation>
    <scope>NUCLEOTIDE SEQUENCE [LARGE SCALE GENOMIC DNA]</scope>
    <source>
        <strain evidence="9 10">EO9</strain>
    </source>
</reference>
<proteinExistence type="inferred from homology"/>
<keyword evidence="5" id="KW-0482">Metalloprotease</keyword>
<name>A0A418YNW6_9SPHN</name>
<dbReference type="InterPro" id="IPR025657">
    <property type="entry name" value="RadC_JAB"/>
</dbReference>
<dbReference type="Gene3D" id="3.40.140.10">
    <property type="entry name" value="Cytidine Deaminase, domain 2"/>
    <property type="match status" value="1"/>
</dbReference>
<dbReference type="EMBL" id="QVRA01000020">
    <property type="protein sequence ID" value="RJG52947.1"/>
    <property type="molecule type" value="Genomic_DNA"/>
</dbReference>
<feature type="domain" description="MPN" evidence="8">
    <location>
        <begin position="100"/>
        <end position="222"/>
    </location>
</feature>
<evidence type="ECO:0000256" key="3">
    <source>
        <dbReference type="ARBA" id="ARBA00022801"/>
    </source>
</evidence>
<accession>A0A418YNW6</accession>
<dbReference type="PROSITE" id="PS01302">
    <property type="entry name" value="UPF0758"/>
    <property type="match status" value="1"/>
</dbReference>
<evidence type="ECO:0000259" key="8">
    <source>
        <dbReference type="PROSITE" id="PS50249"/>
    </source>
</evidence>
<evidence type="ECO:0000256" key="7">
    <source>
        <dbReference type="SAM" id="MobiDB-lite"/>
    </source>
</evidence>
<evidence type="ECO:0000256" key="4">
    <source>
        <dbReference type="ARBA" id="ARBA00022833"/>
    </source>
</evidence>
<dbReference type="AlphaFoldDB" id="A0A418YNW6"/>
<keyword evidence="10" id="KW-1185">Reference proteome</keyword>
<keyword evidence="2" id="KW-0479">Metal-binding</keyword>
<dbReference type="NCBIfam" id="TIGR00608">
    <property type="entry name" value="radc"/>
    <property type="match status" value="1"/>
</dbReference>
<evidence type="ECO:0000256" key="6">
    <source>
        <dbReference type="RuleBase" id="RU003797"/>
    </source>
</evidence>
<comment type="caution">
    <text evidence="9">The sequence shown here is derived from an EMBL/GenBank/DDBJ whole genome shotgun (WGS) entry which is preliminary data.</text>
</comment>
<dbReference type="PANTHER" id="PTHR30471">
    <property type="entry name" value="DNA REPAIR PROTEIN RADC"/>
    <property type="match status" value="1"/>
</dbReference>
<evidence type="ECO:0000256" key="1">
    <source>
        <dbReference type="ARBA" id="ARBA00022670"/>
    </source>
</evidence>
<protein>
    <submittedName>
        <fullName evidence="9">DNA repair protein RadC</fullName>
    </submittedName>
</protein>
<evidence type="ECO:0000313" key="9">
    <source>
        <dbReference type="EMBL" id="RJG52947.1"/>
    </source>
</evidence>
<evidence type="ECO:0000313" key="10">
    <source>
        <dbReference type="Proteomes" id="UP000283469"/>
    </source>
</evidence>
<dbReference type="PANTHER" id="PTHR30471:SF3">
    <property type="entry name" value="UPF0758 PROTEIN YEES-RELATED"/>
    <property type="match status" value="1"/>
</dbReference>
<dbReference type="OrthoDB" id="9804482at2"/>
<dbReference type="Proteomes" id="UP000283469">
    <property type="component" value="Unassembled WGS sequence"/>
</dbReference>
<dbReference type="GO" id="GO:0046872">
    <property type="term" value="F:metal ion binding"/>
    <property type="evidence" value="ECO:0007669"/>
    <property type="project" value="UniProtKB-KW"/>
</dbReference>
<keyword evidence="1" id="KW-0645">Protease</keyword>